<dbReference type="AlphaFoldDB" id="A0A5M6HMU8"/>
<dbReference type="RefSeq" id="WP_150098597.1">
    <property type="nucleotide sequence ID" value="NZ_VWPL01000037.1"/>
</dbReference>
<dbReference type="Gene3D" id="3.40.309.10">
    <property type="entry name" value="Aldehyde Dehydrogenase, Chain A, domain 2"/>
    <property type="match status" value="1"/>
</dbReference>
<reference evidence="6 7" key="1">
    <citation type="submission" date="2019-09" db="EMBL/GenBank/DDBJ databases">
        <title>Draft Whole-Genome sequence of Blastochloris sulfoviridis DSM 729.</title>
        <authorList>
            <person name="Meyer T.E."/>
            <person name="Kyndt J.A."/>
        </authorList>
    </citation>
    <scope>NUCLEOTIDE SEQUENCE [LARGE SCALE GENOMIC DNA]</scope>
    <source>
        <strain evidence="6 7">DSM 729</strain>
    </source>
</reference>
<sequence>MSDVSVTLPARMRIGAEFVAGTEPGEAALNPRTGATLAEIPEASLDQVDAAVAAASDAFATWSQESPAARAAALLAIASRIEAEADAFATLEALNCGKPRHLVLRDEIPAIVDCLRFFAGAARTMPGLSAGEYLPGHTSFVRRDPIGVIGQIAPWNYPLMMAAWKIGPVIATGNTVVLKPSEQTPLSTLKLAEVCADILPPGVLNVILGRGESVGSALINHPKVAMVSLTGDVTTGRKVLQAAVKTIKRTHLELGGKAPVIVLDDADLAAVVEGVRTFGFYNAGQDCTAACRLYVHDKVYDTLVADLSAAVSTITFDRSNDAENEMGPLISARQRARVASFVERAQEQNHIEITAGGAASTKSGFYFQPTVVAGALQSDEIVRREVFGPVVSVTRFGDADDVVAMANDSDYGLASSVWTRDVGRAMTAAARLQYGCTWVNTHFMLTSEMPHGGLKSSGYGKDMSLYALEDYTVARHVMIKHG</sequence>
<evidence type="ECO:0000256" key="1">
    <source>
        <dbReference type="ARBA" id="ARBA00023002"/>
    </source>
</evidence>
<dbReference type="FunFam" id="3.40.309.10:FF:000010">
    <property type="entry name" value="Gamma-aminobutyraldehyde dehydrogenase"/>
    <property type="match status" value="1"/>
</dbReference>
<dbReference type="InterPro" id="IPR015590">
    <property type="entry name" value="Aldehyde_DH_dom"/>
</dbReference>
<evidence type="ECO:0000256" key="3">
    <source>
        <dbReference type="PROSITE-ProRule" id="PRU10007"/>
    </source>
</evidence>
<evidence type="ECO:0000259" key="5">
    <source>
        <dbReference type="Pfam" id="PF00171"/>
    </source>
</evidence>
<dbReference type="GO" id="GO:0004030">
    <property type="term" value="F:aldehyde dehydrogenase [NAD(P)+] activity"/>
    <property type="evidence" value="ECO:0007669"/>
    <property type="project" value="UniProtKB-ARBA"/>
</dbReference>
<keyword evidence="1 4" id="KW-0560">Oxidoreductase</keyword>
<gene>
    <name evidence="6" type="ORF">F1193_14915</name>
</gene>
<comment type="caution">
    <text evidence="6">The sequence shown here is derived from an EMBL/GenBank/DDBJ whole genome shotgun (WGS) entry which is preliminary data.</text>
</comment>
<dbReference type="FunFam" id="3.40.605.10:FF:000001">
    <property type="entry name" value="Aldehyde dehydrogenase 1"/>
    <property type="match status" value="1"/>
</dbReference>
<dbReference type="CDD" id="cd07092">
    <property type="entry name" value="ALDH_ABALDH-YdcW"/>
    <property type="match status" value="1"/>
</dbReference>
<proteinExistence type="inferred from homology"/>
<dbReference type="PANTHER" id="PTHR11699">
    <property type="entry name" value="ALDEHYDE DEHYDROGENASE-RELATED"/>
    <property type="match status" value="1"/>
</dbReference>
<organism evidence="6 7">
    <name type="scientific">Blastochloris sulfoviridis</name>
    <dbReference type="NCBI Taxonomy" id="50712"/>
    <lineage>
        <taxon>Bacteria</taxon>
        <taxon>Pseudomonadati</taxon>
        <taxon>Pseudomonadota</taxon>
        <taxon>Alphaproteobacteria</taxon>
        <taxon>Hyphomicrobiales</taxon>
        <taxon>Blastochloridaceae</taxon>
        <taxon>Blastochloris</taxon>
    </lineage>
</organism>
<dbReference type="InterPro" id="IPR016162">
    <property type="entry name" value="Ald_DH_N"/>
</dbReference>
<evidence type="ECO:0000313" key="7">
    <source>
        <dbReference type="Proteomes" id="UP000323886"/>
    </source>
</evidence>
<dbReference type="Proteomes" id="UP000323886">
    <property type="component" value="Unassembled WGS sequence"/>
</dbReference>
<dbReference type="PROSITE" id="PS00687">
    <property type="entry name" value="ALDEHYDE_DEHYDR_GLU"/>
    <property type="match status" value="1"/>
</dbReference>
<evidence type="ECO:0000256" key="4">
    <source>
        <dbReference type="RuleBase" id="RU003345"/>
    </source>
</evidence>
<dbReference type="EMBL" id="VWPL01000037">
    <property type="protein sequence ID" value="KAA5597184.1"/>
    <property type="molecule type" value="Genomic_DNA"/>
</dbReference>
<dbReference type="InterPro" id="IPR015657">
    <property type="entry name" value="Aminobutyraldehyde_DH"/>
</dbReference>
<protein>
    <submittedName>
        <fullName evidence="6">Gamma-aminobutyraldehyde dehydrogenase</fullName>
    </submittedName>
</protein>
<dbReference type="Pfam" id="PF00171">
    <property type="entry name" value="Aldedh"/>
    <property type="match status" value="1"/>
</dbReference>
<dbReference type="InterPro" id="IPR029510">
    <property type="entry name" value="Ald_DH_CS_GLU"/>
</dbReference>
<feature type="domain" description="Aldehyde dehydrogenase" evidence="5">
    <location>
        <begin position="27"/>
        <end position="477"/>
    </location>
</feature>
<dbReference type="OrthoDB" id="9812625at2"/>
<accession>A0A5M6HMU8</accession>
<keyword evidence="7" id="KW-1185">Reference proteome</keyword>
<name>A0A5M6HMU8_9HYPH</name>
<evidence type="ECO:0000313" key="6">
    <source>
        <dbReference type="EMBL" id="KAA5597184.1"/>
    </source>
</evidence>
<evidence type="ECO:0000256" key="2">
    <source>
        <dbReference type="ARBA" id="ARBA00023027"/>
    </source>
</evidence>
<dbReference type="SUPFAM" id="SSF53720">
    <property type="entry name" value="ALDH-like"/>
    <property type="match status" value="1"/>
</dbReference>
<keyword evidence="2" id="KW-0520">NAD</keyword>
<dbReference type="InterPro" id="IPR016161">
    <property type="entry name" value="Ald_DH/histidinol_DH"/>
</dbReference>
<dbReference type="InterPro" id="IPR016163">
    <property type="entry name" value="Ald_DH_C"/>
</dbReference>
<comment type="similarity">
    <text evidence="4">Belongs to the aldehyde dehydrogenase family.</text>
</comment>
<dbReference type="NCBIfam" id="NF010000">
    <property type="entry name" value="PRK13473.1"/>
    <property type="match status" value="1"/>
</dbReference>
<feature type="active site" evidence="3">
    <location>
        <position position="253"/>
    </location>
</feature>
<dbReference type="Gene3D" id="3.40.605.10">
    <property type="entry name" value="Aldehyde Dehydrogenase, Chain A, domain 1"/>
    <property type="match status" value="1"/>
</dbReference>